<feature type="region of interest" description="Disordered" evidence="1">
    <location>
        <begin position="45"/>
        <end position="65"/>
    </location>
</feature>
<dbReference type="Pfam" id="PF23867">
    <property type="entry name" value="Mmc1_N"/>
    <property type="match status" value="1"/>
</dbReference>
<reference evidence="3 4" key="1">
    <citation type="journal article" date="2016" name="Genome Biol. Evol.">
        <title>Divergent and convergent evolution of fungal pathogenicity.</title>
        <authorList>
            <person name="Shang Y."/>
            <person name="Xiao G."/>
            <person name="Zheng P."/>
            <person name="Cen K."/>
            <person name="Zhan S."/>
            <person name="Wang C."/>
        </authorList>
    </citation>
    <scope>NUCLEOTIDE SEQUENCE [LARGE SCALE GENOMIC DNA]</scope>
    <source>
        <strain evidence="3 4">RCEF 2490</strain>
    </source>
</reference>
<feature type="region of interest" description="Disordered" evidence="1">
    <location>
        <begin position="454"/>
        <end position="487"/>
    </location>
</feature>
<evidence type="ECO:0000313" key="4">
    <source>
        <dbReference type="Proteomes" id="UP000078544"/>
    </source>
</evidence>
<proteinExistence type="predicted"/>
<evidence type="ECO:0000259" key="2">
    <source>
        <dbReference type="Pfam" id="PF23868"/>
    </source>
</evidence>
<organism evidence="3 4">
    <name type="scientific">Moelleriella libera RCEF 2490</name>
    <dbReference type="NCBI Taxonomy" id="1081109"/>
    <lineage>
        <taxon>Eukaryota</taxon>
        <taxon>Fungi</taxon>
        <taxon>Dikarya</taxon>
        <taxon>Ascomycota</taxon>
        <taxon>Pezizomycotina</taxon>
        <taxon>Sordariomycetes</taxon>
        <taxon>Hypocreomycetidae</taxon>
        <taxon>Hypocreales</taxon>
        <taxon>Clavicipitaceae</taxon>
        <taxon>Moelleriella</taxon>
    </lineage>
</organism>
<comment type="caution">
    <text evidence="3">The sequence shown here is derived from an EMBL/GenBank/DDBJ whole genome shotgun (WGS) entry which is preliminary data.</text>
</comment>
<dbReference type="Pfam" id="PF23868">
    <property type="entry name" value="Mmc1_C"/>
    <property type="match status" value="1"/>
</dbReference>
<evidence type="ECO:0000313" key="3">
    <source>
        <dbReference type="EMBL" id="KZZ92965.1"/>
    </source>
</evidence>
<dbReference type="InterPro" id="IPR056196">
    <property type="entry name" value="Mmc1_C"/>
</dbReference>
<dbReference type="AlphaFoldDB" id="A0A167ZQ98"/>
<feature type="domain" description="Mmc1 C-terminal" evidence="2">
    <location>
        <begin position="379"/>
        <end position="584"/>
    </location>
</feature>
<dbReference type="PANTHER" id="PTHR38644:SF1">
    <property type="entry name" value="EXPRESSED PROTEIN"/>
    <property type="match status" value="1"/>
</dbReference>
<dbReference type="Proteomes" id="UP000078544">
    <property type="component" value="Unassembled WGS sequence"/>
</dbReference>
<keyword evidence="4" id="KW-1185">Reference proteome</keyword>
<feature type="compositionally biased region" description="Low complexity" evidence="1">
    <location>
        <begin position="466"/>
        <end position="480"/>
    </location>
</feature>
<name>A0A167ZQ98_9HYPO</name>
<dbReference type="OrthoDB" id="5319015at2759"/>
<evidence type="ECO:0000256" key="1">
    <source>
        <dbReference type="SAM" id="MobiDB-lite"/>
    </source>
</evidence>
<protein>
    <recommendedName>
        <fullName evidence="2">Mmc1 C-terminal domain-containing protein</fullName>
    </recommendedName>
</protein>
<dbReference type="PANTHER" id="PTHR38644">
    <property type="entry name" value="EXPRESSED PROTEIN"/>
    <property type="match status" value="1"/>
</dbReference>
<accession>A0A167ZQ98</accession>
<dbReference type="STRING" id="1081109.A0A167ZQ98"/>
<dbReference type="EMBL" id="AZGY01000014">
    <property type="protein sequence ID" value="KZZ92965.1"/>
    <property type="molecule type" value="Genomic_DNA"/>
</dbReference>
<sequence length="631" mass="68778">MAPVPALLSGGRQSRPVLGRAYRHYAITPCRACVNVLTIASTPSESQLPTKVGPRRRHLSTTTSHPRLELEQALLQLQKEVPNLINLSRSQLALRGLRQDAGAEVVRIAILALRNGSAATSTSRRILRALLADPLQEIQPWETQLEDRDGSKPLVVRVGPSRKHAVSIEFEHRAGLDEIHVSSPQFDSHNLEFLLMELSASRPAPGETSVQSLEDAILVPAVEIPSAPGRTSLLATPVHQALVIGDGLRGAVDVSSLPISEADSTISAAVQIEGSSNLQLETDFKIVDVSLAEQGIRLFRQSPQYAIDYERLWFSSRVPELNAWIKAGAAPQDAETKPAIRNLIASILSKTSQQIQLQEAQRLCKSPNRNSDPAAAAMQAHLADWAQQAHAELQDELDLAFRSRRWRKLGWWKLFWRVDDVALLTNEMINQRFLPTAERELIYLTGRIAQLSDAARDYPQPRSSDETPSGSHSSGSETSPAGVNGSPPSLPKWPGHIAFTRRYLQHETVPALQSLAQRLVVESLGTSGAASAVSAVLYLSSLAPTLYEAGTVAALGLVYSLGRMQKRWNAARAFWEGEVREEGRKSVRAAEESVATVLAGNESHAAVDDPAKLSRAKELVARAENALANLP</sequence>
<gene>
    <name evidence="3" type="ORF">AAL_05997</name>
</gene>